<dbReference type="PROSITE" id="PS00523">
    <property type="entry name" value="SULFATASE_1"/>
    <property type="match status" value="1"/>
</dbReference>
<keyword evidence="4" id="KW-0106">Calcium</keyword>
<dbReference type="PANTHER" id="PTHR42693">
    <property type="entry name" value="ARYLSULFATASE FAMILY MEMBER"/>
    <property type="match status" value="1"/>
</dbReference>
<dbReference type="OrthoDB" id="9783154at2"/>
<dbReference type="CDD" id="cd16143">
    <property type="entry name" value="ARS_like"/>
    <property type="match status" value="1"/>
</dbReference>
<organism evidence="6 7">
    <name type="scientific">Rubripirellula reticaptiva</name>
    <dbReference type="NCBI Taxonomy" id="2528013"/>
    <lineage>
        <taxon>Bacteria</taxon>
        <taxon>Pseudomonadati</taxon>
        <taxon>Planctomycetota</taxon>
        <taxon>Planctomycetia</taxon>
        <taxon>Pirellulales</taxon>
        <taxon>Pirellulaceae</taxon>
        <taxon>Rubripirellula</taxon>
    </lineage>
</organism>
<evidence type="ECO:0000256" key="3">
    <source>
        <dbReference type="ARBA" id="ARBA00022801"/>
    </source>
</evidence>
<evidence type="ECO:0000259" key="5">
    <source>
        <dbReference type="Pfam" id="PF00884"/>
    </source>
</evidence>
<dbReference type="PANTHER" id="PTHR42693:SF53">
    <property type="entry name" value="ENDO-4-O-SULFATASE"/>
    <property type="match status" value="1"/>
</dbReference>
<comment type="caution">
    <text evidence="6">The sequence shown here is derived from an EMBL/GenBank/DDBJ whole genome shotgun (WGS) entry which is preliminary data.</text>
</comment>
<keyword evidence="3 6" id="KW-0378">Hydrolase</keyword>
<dbReference type="InterPro" id="IPR050738">
    <property type="entry name" value="Sulfatase"/>
</dbReference>
<dbReference type="Gene3D" id="3.30.1120.10">
    <property type="match status" value="1"/>
</dbReference>
<dbReference type="InterPro" id="IPR000917">
    <property type="entry name" value="Sulfatase_N"/>
</dbReference>
<dbReference type="RefSeq" id="WP_146537433.1">
    <property type="nucleotide sequence ID" value="NZ_SJPX01000006.1"/>
</dbReference>
<name>A0A5C6EF00_9BACT</name>
<proteinExistence type="inferred from homology"/>
<dbReference type="InterPro" id="IPR024607">
    <property type="entry name" value="Sulfatase_CS"/>
</dbReference>
<dbReference type="Gene3D" id="3.40.720.10">
    <property type="entry name" value="Alkaline Phosphatase, subunit A"/>
    <property type="match status" value="1"/>
</dbReference>
<evidence type="ECO:0000256" key="2">
    <source>
        <dbReference type="ARBA" id="ARBA00022723"/>
    </source>
</evidence>
<evidence type="ECO:0000313" key="7">
    <source>
        <dbReference type="Proteomes" id="UP000317977"/>
    </source>
</evidence>
<dbReference type="EC" id="3.1.6.1" evidence="6"/>
<dbReference type="SUPFAM" id="SSF53649">
    <property type="entry name" value="Alkaline phosphatase-like"/>
    <property type="match status" value="1"/>
</dbReference>
<keyword evidence="2" id="KW-0479">Metal-binding</keyword>
<evidence type="ECO:0000313" key="6">
    <source>
        <dbReference type="EMBL" id="TWU47024.1"/>
    </source>
</evidence>
<reference evidence="6 7" key="1">
    <citation type="submission" date="2019-02" db="EMBL/GenBank/DDBJ databases">
        <title>Deep-cultivation of Planctomycetes and their phenomic and genomic characterization uncovers novel biology.</title>
        <authorList>
            <person name="Wiegand S."/>
            <person name="Jogler M."/>
            <person name="Boedeker C."/>
            <person name="Pinto D."/>
            <person name="Vollmers J."/>
            <person name="Rivas-Marin E."/>
            <person name="Kohn T."/>
            <person name="Peeters S.H."/>
            <person name="Heuer A."/>
            <person name="Rast P."/>
            <person name="Oberbeckmann S."/>
            <person name="Bunk B."/>
            <person name="Jeske O."/>
            <person name="Meyerdierks A."/>
            <person name="Storesund J.E."/>
            <person name="Kallscheuer N."/>
            <person name="Luecker S."/>
            <person name="Lage O.M."/>
            <person name="Pohl T."/>
            <person name="Merkel B.J."/>
            <person name="Hornburger P."/>
            <person name="Mueller R.-W."/>
            <person name="Bruemmer F."/>
            <person name="Labrenz M."/>
            <person name="Spormann A.M."/>
            <person name="Op Den Camp H."/>
            <person name="Overmann J."/>
            <person name="Amann R."/>
            <person name="Jetten M.S.M."/>
            <person name="Mascher T."/>
            <person name="Medema M.H."/>
            <person name="Devos D.P."/>
            <person name="Kaster A.-K."/>
            <person name="Ovreas L."/>
            <person name="Rohde M."/>
            <person name="Galperin M.Y."/>
            <person name="Jogler C."/>
        </authorList>
    </citation>
    <scope>NUCLEOTIDE SEQUENCE [LARGE SCALE GENOMIC DNA]</scope>
    <source>
        <strain evidence="6 7">Poly59</strain>
    </source>
</reference>
<sequence>MKHIVKTISFAGFVVGLLSSTLYSAEKPNVVIIFADDLGYGDLGCYGATKLKTPNIDQLAADGRRFTDAHSASAVCTPSRYALLTGEYPHRTKLTKPVFLKSGLVVDPEKQTLADVMKDAGYATACIGKWHLGFGEETPDWNGDLIPGPLELGFDYYYGVPTVNSHPPFVYVENHNVVGLLPDDPFVYRQKAKTQTIHEKMHIGDIGGADAAHALYDDYQVGTHLTKKAVDWIKQQDEDPFFLYLATTNIHHPFTPAAQFQGTSQCGLYGDFVHELDWIVGEINKTLEARGVANNTLIIFTSDNGGMFNVTGQNAWDSGHHLNGELLGFKFGAWEGGHRVPFIAKWPGKIKAGSVSSQLICNVDMVATMSTLTGVEVRSDQAIDSVNVLPALTGDVSDAIRDHAVLAASKPGFLAIRKGKWMFISGQGSGGFGGNKRGSHNFGGPAAVTYAGYTNSDIANGKVKPGSPPAQLYDLENDLKQTRNLYNDHPEVVQEMQALLKTYQDGPKPAQKK</sequence>
<dbReference type="Pfam" id="PF00884">
    <property type="entry name" value="Sulfatase"/>
    <property type="match status" value="1"/>
</dbReference>
<dbReference type="Proteomes" id="UP000317977">
    <property type="component" value="Unassembled WGS sequence"/>
</dbReference>
<dbReference type="AlphaFoldDB" id="A0A5C6EF00"/>
<feature type="domain" description="Sulfatase N-terminal" evidence="5">
    <location>
        <begin position="28"/>
        <end position="375"/>
    </location>
</feature>
<dbReference type="GO" id="GO:0004065">
    <property type="term" value="F:arylsulfatase activity"/>
    <property type="evidence" value="ECO:0007669"/>
    <property type="project" value="UniProtKB-EC"/>
</dbReference>
<gene>
    <name evidence="6" type="primary">atsA_91</name>
    <name evidence="6" type="ORF">Poly59_59980</name>
</gene>
<keyword evidence="7" id="KW-1185">Reference proteome</keyword>
<accession>A0A5C6EF00</accession>
<dbReference type="GO" id="GO:0046872">
    <property type="term" value="F:metal ion binding"/>
    <property type="evidence" value="ECO:0007669"/>
    <property type="project" value="UniProtKB-KW"/>
</dbReference>
<dbReference type="InterPro" id="IPR017850">
    <property type="entry name" value="Alkaline_phosphatase_core_sf"/>
</dbReference>
<evidence type="ECO:0000256" key="1">
    <source>
        <dbReference type="ARBA" id="ARBA00008779"/>
    </source>
</evidence>
<protein>
    <submittedName>
        <fullName evidence="6">Arylsulfatase</fullName>
        <ecNumber evidence="6">3.1.6.1</ecNumber>
    </submittedName>
</protein>
<dbReference type="PROSITE" id="PS00149">
    <property type="entry name" value="SULFATASE_2"/>
    <property type="match status" value="1"/>
</dbReference>
<evidence type="ECO:0000256" key="4">
    <source>
        <dbReference type="ARBA" id="ARBA00022837"/>
    </source>
</evidence>
<comment type="similarity">
    <text evidence="1">Belongs to the sulfatase family.</text>
</comment>
<dbReference type="EMBL" id="SJPX01000006">
    <property type="protein sequence ID" value="TWU47024.1"/>
    <property type="molecule type" value="Genomic_DNA"/>
</dbReference>